<proteinExistence type="inferred from homology"/>
<dbReference type="PROSITE" id="PS00053">
    <property type="entry name" value="RIBOSOMAL_S8"/>
    <property type="match status" value="1"/>
</dbReference>
<comment type="subunit">
    <text evidence="7 8">Part of the 30S ribosomal subunit. Contacts proteins S5 and S12.</text>
</comment>
<dbReference type="Proteomes" id="UP000192907">
    <property type="component" value="Unassembled WGS sequence"/>
</dbReference>
<dbReference type="InterPro" id="IPR000630">
    <property type="entry name" value="Ribosomal_uS8"/>
</dbReference>
<protein>
    <recommendedName>
        <fullName evidence="6 8">Small ribosomal subunit protein uS8</fullName>
    </recommendedName>
</protein>
<keyword evidence="4 8" id="KW-0689">Ribosomal protein</keyword>
<keyword evidence="3 8" id="KW-0694">RNA-binding</keyword>
<dbReference type="GO" id="GO:0019843">
    <property type="term" value="F:rRNA binding"/>
    <property type="evidence" value="ECO:0007669"/>
    <property type="project" value="UniProtKB-UniRule"/>
</dbReference>
<name>A0A1Y6B4E9_9BACT</name>
<dbReference type="GO" id="GO:0005840">
    <property type="term" value="C:ribosome"/>
    <property type="evidence" value="ECO:0007669"/>
    <property type="project" value="UniProtKB-KW"/>
</dbReference>
<evidence type="ECO:0000313" key="10">
    <source>
        <dbReference type="EMBL" id="SME88830.1"/>
    </source>
</evidence>
<keyword evidence="2 8" id="KW-0699">rRNA-binding</keyword>
<dbReference type="GO" id="GO:1990904">
    <property type="term" value="C:ribonucleoprotein complex"/>
    <property type="evidence" value="ECO:0007669"/>
    <property type="project" value="UniProtKB-KW"/>
</dbReference>
<dbReference type="Gene3D" id="3.30.1370.30">
    <property type="match status" value="1"/>
</dbReference>
<keyword evidence="5 8" id="KW-0687">Ribonucleoprotein</keyword>
<evidence type="ECO:0000256" key="5">
    <source>
        <dbReference type="ARBA" id="ARBA00023274"/>
    </source>
</evidence>
<reference evidence="11" key="1">
    <citation type="submission" date="2017-04" db="EMBL/GenBank/DDBJ databases">
        <authorList>
            <person name="Varghese N."/>
            <person name="Submissions S."/>
        </authorList>
    </citation>
    <scope>NUCLEOTIDE SEQUENCE [LARGE SCALE GENOMIC DNA]</scope>
    <source>
        <strain evidence="11">RKEM611</strain>
    </source>
</reference>
<dbReference type="HAMAP" id="MF_01302_B">
    <property type="entry name" value="Ribosomal_uS8_B"/>
    <property type="match status" value="1"/>
</dbReference>
<accession>A0A1Y6B4E9</accession>
<dbReference type="FunFam" id="3.30.1370.30:FF:000002">
    <property type="entry name" value="30S ribosomal protein S8"/>
    <property type="match status" value="1"/>
</dbReference>
<dbReference type="PANTHER" id="PTHR11758">
    <property type="entry name" value="40S RIBOSOMAL PROTEIN S15A"/>
    <property type="match status" value="1"/>
</dbReference>
<evidence type="ECO:0000313" key="11">
    <source>
        <dbReference type="Proteomes" id="UP000192907"/>
    </source>
</evidence>
<evidence type="ECO:0000256" key="1">
    <source>
        <dbReference type="ARBA" id="ARBA00006471"/>
    </source>
</evidence>
<organism evidence="10 11">
    <name type="scientific">Pseudobacteriovorax antillogorgiicola</name>
    <dbReference type="NCBI Taxonomy" id="1513793"/>
    <lineage>
        <taxon>Bacteria</taxon>
        <taxon>Pseudomonadati</taxon>
        <taxon>Bdellovibrionota</taxon>
        <taxon>Oligoflexia</taxon>
        <taxon>Oligoflexales</taxon>
        <taxon>Pseudobacteriovoracaceae</taxon>
        <taxon>Pseudobacteriovorax</taxon>
    </lineage>
</organism>
<dbReference type="EMBL" id="FWZT01000001">
    <property type="protein sequence ID" value="SME88830.1"/>
    <property type="molecule type" value="Genomic_DNA"/>
</dbReference>
<dbReference type="GO" id="GO:0003735">
    <property type="term" value="F:structural constituent of ribosome"/>
    <property type="evidence" value="ECO:0007669"/>
    <property type="project" value="InterPro"/>
</dbReference>
<dbReference type="GO" id="GO:0006412">
    <property type="term" value="P:translation"/>
    <property type="evidence" value="ECO:0007669"/>
    <property type="project" value="UniProtKB-UniRule"/>
</dbReference>
<evidence type="ECO:0000256" key="4">
    <source>
        <dbReference type="ARBA" id="ARBA00022980"/>
    </source>
</evidence>
<dbReference type="GO" id="GO:0005737">
    <property type="term" value="C:cytoplasm"/>
    <property type="evidence" value="ECO:0007669"/>
    <property type="project" value="UniProtKB-ARBA"/>
</dbReference>
<dbReference type="SUPFAM" id="SSF56047">
    <property type="entry name" value="Ribosomal protein S8"/>
    <property type="match status" value="1"/>
</dbReference>
<evidence type="ECO:0000256" key="9">
    <source>
        <dbReference type="RuleBase" id="RU003660"/>
    </source>
</evidence>
<comment type="function">
    <text evidence="8">One of the primary rRNA binding proteins, it binds directly to 16S rRNA central domain where it helps coordinate assembly of the platform of the 30S subunit.</text>
</comment>
<evidence type="ECO:0000256" key="7">
    <source>
        <dbReference type="ARBA" id="ARBA00046740"/>
    </source>
</evidence>
<sequence length="132" mass="14679">MNITDPIADLLTRVRNGQKAGHEVISVPASKIKIAITHVLREEGFVRNYKCIRDSKQGILKIALAYDESGKGIIKNIRRVSRPSRRHFVGADKLPYVKNGFGTAILSTSKGIMTDREARKNHVGGEYICSVF</sequence>
<dbReference type="AlphaFoldDB" id="A0A1Y6B4E9"/>
<dbReference type="RefSeq" id="WP_132314670.1">
    <property type="nucleotide sequence ID" value="NZ_FWZT01000001.1"/>
</dbReference>
<evidence type="ECO:0000256" key="6">
    <source>
        <dbReference type="ARBA" id="ARBA00035258"/>
    </source>
</evidence>
<comment type="similarity">
    <text evidence="1 8 9">Belongs to the universal ribosomal protein uS8 family.</text>
</comment>
<evidence type="ECO:0000256" key="2">
    <source>
        <dbReference type="ARBA" id="ARBA00022730"/>
    </source>
</evidence>
<keyword evidence="11" id="KW-1185">Reference proteome</keyword>
<dbReference type="InterPro" id="IPR035987">
    <property type="entry name" value="Ribosomal_uS8_sf"/>
</dbReference>
<dbReference type="NCBIfam" id="NF001109">
    <property type="entry name" value="PRK00136.1"/>
    <property type="match status" value="1"/>
</dbReference>
<dbReference type="OrthoDB" id="9802617at2"/>
<evidence type="ECO:0000256" key="8">
    <source>
        <dbReference type="HAMAP-Rule" id="MF_01302"/>
    </source>
</evidence>
<dbReference type="FunFam" id="3.30.1490.10:FF:000001">
    <property type="entry name" value="30S ribosomal protein S8"/>
    <property type="match status" value="1"/>
</dbReference>
<dbReference type="STRING" id="1513793.SAMN06296036_101201"/>
<dbReference type="Gene3D" id="3.30.1490.10">
    <property type="match status" value="1"/>
</dbReference>
<evidence type="ECO:0000256" key="3">
    <source>
        <dbReference type="ARBA" id="ARBA00022884"/>
    </source>
</evidence>
<gene>
    <name evidence="8" type="primary">rpsH</name>
    <name evidence="10" type="ORF">SAMN06296036_101201</name>
</gene>
<dbReference type="Pfam" id="PF00410">
    <property type="entry name" value="Ribosomal_S8"/>
    <property type="match status" value="1"/>
</dbReference>
<dbReference type="InterPro" id="IPR047863">
    <property type="entry name" value="Ribosomal_uS8_CS"/>
</dbReference>